<proteinExistence type="predicted"/>
<evidence type="ECO:0000313" key="1">
    <source>
        <dbReference type="EMBL" id="RZF47520.1"/>
    </source>
</evidence>
<organism evidence="1 2">
    <name type="scientific">Laodelphax striatellus</name>
    <name type="common">Small brown planthopper</name>
    <name type="synonym">Delphax striatella</name>
    <dbReference type="NCBI Taxonomy" id="195883"/>
    <lineage>
        <taxon>Eukaryota</taxon>
        <taxon>Metazoa</taxon>
        <taxon>Ecdysozoa</taxon>
        <taxon>Arthropoda</taxon>
        <taxon>Hexapoda</taxon>
        <taxon>Insecta</taxon>
        <taxon>Pterygota</taxon>
        <taxon>Neoptera</taxon>
        <taxon>Paraneoptera</taxon>
        <taxon>Hemiptera</taxon>
        <taxon>Auchenorrhyncha</taxon>
        <taxon>Fulgoroidea</taxon>
        <taxon>Delphacidae</taxon>
        <taxon>Criomorphinae</taxon>
        <taxon>Laodelphax</taxon>
    </lineage>
</organism>
<dbReference type="AlphaFoldDB" id="A0A482XPT5"/>
<name>A0A482XPT5_LAOST</name>
<dbReference type="InParanoid" id="A0A482XPT5"/>
<keyword evidence="2" id="KW-1185">Reference proteome</keyword>
<sequence>MFYPLKLGRDDAKNLRNSAFRMIITICNPHANVILRVRIFESLTLTKEFSPLSTTCDKIYYYVLEGFHSLPPPIYKPAPAIPSSISTLDVVNKDIALTSLEFFRGGGQLARGERQSATTRKVGRVKLELSLAVGRSRSSSHGEGTLSSS</sequence>
<protein>
    <submittedName>
        <fullName evidence="1">Uncharacterized protein</fullName>
    </submittedName>
</protein>
<evidence type="ECO:0000313" key="2">
    <source>
        <dbReference type="Proteomes" id="UP000291343"/>
    </source>
</evidence>
<dbReference type="Proteomes" id="UP000291343">
    <property type="component" value="Unassembled WGS sequence"/>
</dbReference>
<dbReference type="EMBL" id="QKKF02004081">
    <property type="protein sequence ID" value="RZF47520.1"/>
    <property type="molecule type" value="Genomic_DNA"/>
</dbReference>
<comment type="caution">
    <text evidence="1">The sequence shown here is derived from an EMBL/GenBank/DDBJ whole genome shotgun (WGS) entry which is preliminary data.</text>
</comment>
<reference evidence="1 2" key="1">
    <citation type="journal article" date="2017" name="Gigascience">
        <title>Genome sequence of the small brown planthopper, Laodelphax striatellus.</title>
        <authorList>
            <person name="Zhu J."/>
            <person name="Jiang F."/>
            <person name="Wang X."/>
            <person name="Yang P."/>
            <person name="Bao Y."/>
            <person name="Zhao W."/>
            <person name="Wang W."/>
            <person name="Lu H."/>
            <person name="Wang Q."/>
            <person name="Cui N."/>
            <person name="Li J."/>
            <person name="Chen X."/>
            <person name="Luo L."/>
            <person name="Yu J."/>
            <person name="Kang L."/>
            <person name="Cui F."/>
        </authorList>
    </citation>
    <scope>NUCLEOTIDE SEQUENCE [LARGE SCALE GENOMIC DNA]</scope>
    <source>
        <strain evidence="1">Lst14</strain>
    </source>
</reference>
<gene>
    <name evidence="1" type="ORF">LSTR_LSTR017267</name>
</gene>
<accession>A0A482XPT5</accession>